<dbReference type="RefSeq" id="WP_179984759.1">
    <property type="nucleotide sequence ID" value="NZ_LR812090.1"/>
</dbReference>
<feature type="compositionally biased region" description="Basic and acidic residues" evidence="3">
    <location>
        <begin position="90"/>
        <end position="108"/>
    </location>
</feature>
<keyword evidence="2" id="KW-0067">ATP-binding</keyword>
<organism evidence="5 6">
    <name type="scientific">Alteromonas macleodii</name>
    <name type="common">Pseudoalteromonas macleodii</name>
    <dbReference type="NCBI Taxonomy" id="28108"/>
    <lineage>
        <taxon>Bacteria</taxon>
        <taxon>Pseudomonadati</taxon>
        <taxon>Pseudomonadota</taxon>
        <taxon>Gammaproteobacteria</taxon>
        <taxon>Alteromonadales</taxon>
        <taxon>Alteromonadaceae</taxon>
        <taxon>Alteromonas/Salinimonas group</taxon>
        <taxon>Alteromonas</taxon>
    </lineage>
</organism>
<keyword evidence="1" id="KW-0464">Manganese</keyword>
<dbReference type="GO" id="GO:0005524">
    <property type="term" value="F:ATP binding"/>
    <property type="evidence" value="ECO:0007669"/>
    <property type="project" value="UniProtKB-UniRule"/>
</dbReference>
<evidence type="ECO:0000256" key="1">
    <source>
        <dbReference type="ARBA" id="ARBA00023211"/>
    </source>
</evidence>
<dbReference type="SUPFAM" id="SSF56059">
    <property type="entry name" value="Glutathione synthetase ATP-binding domain-like"/>
    <property type="match status" value="1"/>
</dbReference>
<accession>A0A6T9Y3A4</accession>
<evidence type="ECO:0000313" key="6">
    <source>
        <dbReference type="Proteomes" id="UP000509458"/>
    </source>
</evidence>
<feature type="region of interest" description="Disordered" evidence="3">
    <location>
        <begin position="86"/>
        <end position="110"/>
    </location>
</feature>
<proteinExistence type="predicted"/>
<dbReference type="PANTHER" id="PTHR21621:SF0">
    <property type="entry name" value="BETA-CITRYLGLUTAMATE SYNTHASE B-RELATED"/>
    <property type="match status" value="1"/>
</dbReference>
<dbReference type="GO" id="GO:0018169">
    <property type="term" value="F:ribosomal S6-glutamic acid ligase activity"/>
    <property type="evidence" value="ECO:0007669"/>
    <property type="project" value="TreeGrafter"/>
</dbReference>
<keyword evidence="2" id="KW-0547">Nucleotide-binding</keyword>
<dbReference type="EMBL" id="LR812090">
    <property type="protein sequence ID" value="CAB9495582.1"/>
    <property type="molecule type" value="Genomic_DNA"/>
</dbReference>
<evidence type="ECO:0000256" key="2">
    <source>
        <dbReference type="PROSITE-ProRule" id="PRU00409"/>
    </source>
</evidence>
<gene>
    <name evidence="5" type="ORF">ALFOR1_60115</name>
</gene>
<dbReference type="GO" id="GO:0046872">
    <property type="term" value="F:metal ion binding"/>
    <property type="evidence" value="ECO:0007669"/>
    <property type="project" value="InterPro"/>
</dbReference>
<dbReference type="Proteomes" id="UP000509458">
    <property type="component" value="Chromosome"/>
</dbReference>
<dbReference type="GO" id="GO:0009432">
    <property type="term" value="P:SOS response"/>
    <property type="evidence" value="ECO:0007669"/>
    <property type="project" value="TreeGrafter"/>
</dbReference>
<evidence type="ECO:0000256" key="3">
    <source>
        <dbReference type="SAM" id="MobiDB-lite"/>
    </source>
</evidence>
<protein>
    <submittedName>
        <fullName evidence="5">ATP-grasp domain-containing protein</fullName>
    </submittedName>
</protein>
<feature type="domain" description="ATP-grasp" evidence="4">
    <location>
        <begin position="157"/>
        <end position="330"/>
    </location>
</feature>
<name>A0A6T9Y3A4_ALTMA</name>
<dbReference type="Pfam" id="PF08443">
    <property type="entry name" value="RimK"/>
    <property type="match status" value="1"/>
</dbReference>
<evidence type="ECO:0000313" key="5">
    <source>
        <dbReference type="EMBL" id="CAB9495582.1"/>
    </source>
</evidence>
<dbReference type="InterPro" id="IPR011761">
    <property type="entry name" value="ATP-grasp"/>
</dbReference>
<dbReference type="InterPro" id="IPR013651">
    <property type="entry name" value="ATP-grasp_RimK-type"/>
</dbReference>
<dbReference type="GO" id="GO:0005737">
    <property type="term" value="C:cytoplasm"/>
    <property type="evidence" value="ECO:0007669"/>
    <property type="project" value="TreeGrafter"/>
</dbReference>
<sequence>MHVALLGSEQDPQIQHVAKALSQTATPFYIANTQQFGSAWSISYDPDFDDGLVHFNSTTLCDQPRVTFSNTKAAYWHEYLPGTSLTASGEKSRPDHALDNKIEPEKPYDNPPKLLENATWTEQERASTLLCWFSYSDIKWVNSIDAVRSHQCKPYQSRIAGKLGAHIPYTFVGNAPEVASQFCNNMREVIYKPVRGGRTVQFVNKQPNMRPLLNTLLNERPVTFQKYIMGENVRSYVLGNDVLSVQIDSSELDYRNDDNASVSVTIIPNEVQRMAIKICQALGMHWCAIDWRRSAKGKYFFLEANPSPYFLKVENDTGLNITDKLVALLLKH</sequence>
<dbReference type="PANTHER" id="PTHR21621">
    <property type="entry name" value="RIBOSOMAL PROTEIN S6 MODIFICATION PROTEIN"/>
    <property type="match status" value="1"/>
</dbReference>
<reference evidence="5 6" key="1">
    <citation type="submission" date="2020-06" db="EMBL/GenBank/DDBJ databases">
        <authorList>
            <person name="Duchaud E."/>
        </authorList>
    </citation>
    <scope>NUCLEOTIDE SEQUENCE [LARGE SCALE GENOMIC DNA]</scope>
    <source>
        <strain evidence="5">Alteromonas fortis</strain>
    </source>
</reference>
<evidence type="ECO:0000259" key="4">
    <source>
        <dbReference type="PROSITE" id="PS50975"/>
    </source>
</evidence>
<dbReference type="Gene3D" id="3.30.470.20">
    <property type="entry name" value="ATP-grasp fold, B domain"/>
    <property type="match status" value="1"/>
</dbReference>
<dbReference type="PROSITE" id="PS50975">
    <property type="entry name" value="ATP_GRASP"/>
    <property type="match status" value="1"/>
</dbReference>
<dbReference type="AlphaFoldDB" id="A0A6T9Y3A4"/>